<dbReference type="Proteomes" id="UP001165960">
    <property type="component" value="Unassembled WGS sequence"/>
</dbReference>
<keyword evidence="2" id="KW-1185">Reference proteome</keyword>
<evidence type="ECO:0000313" key="1">
    <source>
        <dbReference type="EMBL" id="KAJ9075200.1"/>
    </source>
</evidence>
<comment type="caution">
    <text evidence="1">The sequence shown here is derived from an EMBL/GenBank/DDBJ whole genome shotgun (WGS) entry which is preliminary data.</text>
</comment>
<proteinExistence type="predicted"/>
<organism evidence="1 2">
    <name type="scientific">Entomophthora muscae</name>
    <dbReference type="NCBI Taxonomy" id="34485"/>
    <lineage>
        <taxon>Eukaryota</taxon>
        <taxon>Fungi</taxon>
        <taxon>Fungi incertae sedis</taxon>
        <taxon>Zoopagomycota</taxon>
        <taxon>Entomophthoromycotina</taxon>
        <taxon>Entomophthoromycetes</taxon>
        <taxon>Entomophthorales</taxon>
        <taxon>Entomophthoraceae</taxon>
        <taxon>Entomophthora</taxon>
    </lineage>
</organism>
<reference evidence="1" key="1">
    <citation type="submission" date="2022-04" db="EMBL/GenBank/DDBJ databases">
        <title>Genome of the entomopathogenic fungus Entomophthora muscae.</title>
        <authorList>
            <person name="Elya C."/>
            <person name="Lovett B.R."/>
            <person name="Lee E."/>
            <person name="Macias A.M."/>
            <person name="Hajek A.E."/>
            <person name="De Bivort B.L."/>
            <person name="Kasson M.T."/>
            <person name="De Fine Licht H.H."/>
            <person name="Stajich J.E."/>
        </authorList>
    </citation>
    <scope>NUCLEOTIDE SEQUENCE</scope>
    <source>
        <strain evidence="1">Berkeley</strain>
    </source>
</reference>
<dbReference type="EMBL" id="QTSX02002605">
    <property type="protein sequence ID" value="KAJ9075200.1"/>
    <property type="molecule type" value="Genomic_DNA"/>
</dbReference>
<gene>
    <name evidence="1" type="ORF">DSO57_1038344</name>
</gene>
<evidence type="ECO:0000313" key="2">
    <source>
        <dbReference type="Proteomes" id="UP001165960"/>
    </source>
</evidence>
<protein>
    <submittedName>
        <fullName evidence="1">Uncharacterized protein</fullName>
    </submittedName>
</protein>
<sequence length="146" mass="16099">MFENLPGRAQDILATSENMVRSLTCKNLEFSTLELVPSTPPSLVPLVPPPLRTWLSQIQEENWAPKATLQAHNLVAWQDDFDGFGLLLPPTLCCVLAMDATLSSHTSLALDDILVDSSPRMGAKLSLASLSHRSTPRSWPSSWYIN</sequence>
<name>A0ACC2TKS9_9FUNG</name>
<accession>A0ACC2TKS9</accession>